<sequence>MGYEISRVASPIFALVKYTGKIAWANWVKIAYLVLITDLFLKMKDGKKTASAPTGSTKSIHAGSRLTTIFRFSQL</sequence>
<comment type="caution">
    <text evidence="1">The sequence shown here is derived from an EMBL/GenBank/DDBJ whole genome shotgun (WGS) entry which is preliminary data.</text>
</comment>
<evidence type="ECO:0000313" key="1">
    <source>
        <dbReference type="EMBL" id="OEH45318.1"/>
    </source>
</evidence>
<protein>
    <submittedName>
        <fullName evidence="1">Uncharacterized protein</fullName>
    </submittedName>
</protein>
<reference evidence="1 2" key="1">
    <citation type="submission" date="2016-02" db="EMBL/GenBank/DDBJ databases">
        <title>Secondary metabolites in Legionella.</title>
        <authorList>
            <person name="Tobias N.J."/>
            <person name="Bode H.B."/>
        </authorList>
    </citation>
    <scope>NUCLEOTIDE SEQUENCE [LARGE SCALE GENOMIC DNA]</scope>
    <source>
        <strain evidence="1 2">DSM 19216</strain>
    </source>
</reference>
<evidence type="ECO:0000313" key="2">
    <source>
        <dbReference type="Proteomes" id="UP000095229"/>
    </source>
</evidence>
<proteinExistence type="predicted"/>
<keyword evidence="2" id="KW-1185">Reference proteome</keyword>
<name>A0A1E5JMP9_9GAMM</name>
<dbReference type="Proteomes" id="UP000095229">
    <property type="component" value="Unassembled WGS sequence"/>
</dbReference>
<dbReference type="PATRIC" id="fig|45071.6.peg.2984"/>
<dbReference type="EMBL" id="LSOG01000102">
    <property type="protein sequence ID" value="OEH45318.1"/>
    <property type="molecule type" value="Genomic_DNA"/>
</dbReference>
<gene>
    <name evidence="1" type="ORF">lpari_03713</name>
</gene>
<accession>A0A1E5JMP9</accession>
<dbReference type="AlphaFoldDB" id="A0A1E5JMP9"/>
<organism evidence="1 2">
    <name type="scientific">Legionella parisiensis</name>
    <dbReference type="NCBI Taxonomy" id="45071"/>
    <lineage>
        <taxon>Bacteria</taxon>
        <taxon>Pseudomonadati</taxon>
        <taxon>Pseudomonadota</taxon>
        <taxon>Gammaproteobacteria</taxon>
        <taxon>Legionellales</taxon>
        <taxon>Legionellaceae</taxon>
        <taxon>Legionella</taxon>
    </lineage>
</organism>